<comment type="caution">
    <text evidence="3">The sequence shown here is derived from an EMBL/GenBank/DDBJ whole genome shotgun (WGS) entry which is preliminary data.</text>
</comment>
<sequence length="443" mass="45194">MSVQDPEIEASGEPPRWHAWTQLRPRAALLQELAEQGEGAYLLGVKANIAARGFVRSAGSAALDLVPEHADAPIVAALRRTGAVVAGMANMHELAFGITSQNPAFGAVTVPGHPDRSAGGSSGGSAAVVAGGAVSVALGTDTGGSVSIPASLCGVAGFRPTTGRWPSAGTIGLSWTRDTPGLFADTLRRIIALDSAVTGEDALAGHAAVPGPDPSRRLRLGISAELAAQLQPHTERSWDRAVQALAAVADPVSVDLREFLSRAHSVTADLMGWETPRLLAAAAAEAFGVAPSEGLRRLRAGVQTPDVRAVLEGMAEAPVTADAYASAQFAVAVLRAEYDALLREHELDGLIFPTTPAAAPPIDVGAVITHCGAPAAVFDLYTRNTEHGTVVGAPMVTFPLPVAEGELPVGVTLQGARFGDAAALQAALRCAIAVGSPAGRGAH</sequence>
<evidence type="ECO:0000313" key="3">
    <source>
        <dbReference type="EMBL" id="TDP93126.1"/>
    </source>
</evidence>
<dbReference type="AlphaFoldDB" id="A0A4R6S366"/>
<feature type="domain" description="Amidase" evidence="2">
    <location>
        <begin position="43"/>
        <end position="422"/>
    </location>
</feature>
<dbReference type="SUPFAM" id="SSF75304">
    <property type="entry name" value="Amidase signature (AS) enzymes"/>
    <property type="match status" value="1"/>
</dbReference>
<dbReference type="EMBL" id="SNYA01000003">
    <property type="protein sequence ID" value="TDP93126.1"/>
    <property type="molecule type" value="Genomic_DNA"/>
</dbReference>
<dbReference type="OrthoDB" id="182039at2"/>
<dbReference type="InterPro" id="IPR000120">
    <property type="entry name" value="Amidase"/>
</dbReference>
<organism evidence="3 4">
    <name type="scientific">Leucobacter luti</name>
    <dbReference type="NCBI Taxonomy" id="340320"/>
    <lineage>
        <taxon>Bacteria</taxon>
        <taxon>Bacillati</taxon>
        <taxon>Actinomycetota</taxon>
        <taxon>Actinomycetes</taxon>
        <taxon>Micrococcales</taxon>
        <taxon>Microbacteriaceae</taxon>
        <taxon>Leucobacter</taxon>
    </lineage>
</organism>
<dbReference type="Proteomes" id="UP000295601">
    <property type="component" value="Unassembled WGS sequence"/>
</dbReference>
<evidence type="ECO:0000256" key="1">
    <source>
        <dbReference type="ARBA" id="ARBA00009199"/>
    </source>
</evidence>
<evidence type="ECO:0000259" key="2">
    <source>
        <dbReference type="Pfam" id="PF01425"/>
    </source>
</evidence>
<dbReference type="Pfam" id="PF01425">
    <property type="entry name" value="Amidase"/>
    <property type="match status" value="1"/>
</dbReference>
<dbReference type="GO" id="GO:0003824">
    <property type="term" value="F:catalytic activity"/>
    <property type="evidence" value="ECO:0007669"/>
    <property type="project" value="InterPro"/>
</dbReference>
<dbReference type="PANTHER" id="PTHR11895:SF7">
    <property type="entry name" value="GLUTAMYL-TRNA(GLN) AMIDOTRANSFERASE SUBUNIT A, MITOCHONDRIAL"/>
    <property type="match status" value="1"/>
</dbReference>
<evidence type="ECO:0000313" key="4">
    <source>
        <dbReference type="Proteomes" id="UP000295601"/>
    </source>
</evidence>
<dbReference type="RefSeq" id="WP_133616265.1">
    <property type="nucleotide sequence ID" value="NZ_SNYA01000003.1"/>
</dbReference>
<dbReference type="InterPro" id="IPR023631">
    <property type="entry name" value="Amidase_dom"/>
</dbReference>
<protein>
    <submittedName>
        <fullName evidence="3">Mandelamide amidase</fullName>
    </submittedName>
</protein>
<dbReference type="InterPro" id="IPR036928">
    <property type="entry name" value="AS_sf"/>
</dbReference>
<dbReference type="Gene3D" id="3.90.1300.10">
    <property type="entry name" value="Amidase signature (AS) domain"/>
    <property type="match status" value="1"/>
</dbReference>
<name>A0A4R6S366_9MICO</name>
<accession>A0A4R6S366</accession>
<dbReference type="PANTHER" id="PTHR11895">
    <property type="entry name" value="TRANSAMIDASE"/>
    <property type="match status" value="1"/>
</dbReference>
<keyword evidence="4" id="KW-1185">Reference proteome</keyword>
<comment type="similarity">
    <text evidence="1">Belongs to the amidase family.</text>
</comment>
<gene>
    <name evidence="3" type="ORF">EDF62_1101</name>
</gene>
<proteinExistence type="inferred from homology"/>
<reference evidence="3 4" key="1">
    <citation type="submission" date="2019-03" db="EMBL/GenBank/DDBJ databases">
        <title>Genomic analyses of the natural microbiome of Caenorhabditis elegans.</title>
        <authorList>
            <person name="Samuel B."/>
        </authorList>
    </citation>
    <scope>NUCLEOTIDE SEQUENCE [LARGE SCALE GENOMIC DNA]</scope>
    <source>
        <strain evidence="3 4">JUb18</strain>
    </source>
</reference>